<dbReference type="AlphaFoldDB" id="A0A5N5WX88"/>
<proteinExistence type="predicted"/>
<evidence type="ECO:0000313" key="9">
    <source>
        <dbReference type="Proteomes" id="UP000326565"/>
    </source>
</evidence>
<evidence type="ECO:0000256" key="2">
    <source>
        <dbReference type="ARBA" id="ARBA00022490"/>
    </source>
</evidence>
<gene>
    <name evidence="8" type="ORF">BDV29DRAFT_196924</name>
</gene>
<comment type="subcellular location">
    <subcellularLocation>
        <location evidence="1">Cytoplasm</location>
    </subcellularLocation>
</comment>
<dbReference type="OrthoDB" id="2423195at2759"/>
<dbReference type="Pfam" id="PF20173">
    <property type="entry name" value="ZnF_RZ-type"/>
    <property type="match status" value="1"/>
</dbReference>
<protein>
    <recommendedName>
        <fullName evidence="7">RZ-type domain-containing protein</fullName>
    </recommendedName>
</protein>
<evidence type="ECO:0000256" key="5">
    <source>
        <dbReference type="ARBA" id="ARBA00022833"/>
    </source>
</evidence>
<evidence type="ECO:0000256" key="1">
    <source>
        <dbReference type="ARBA" id="ARBA00004496"/>
    </source>
</evidence>
<dbReference type="InterPro" id="IPR046439">
    <property type="entry name" value="ZF_RZ_dom"/>
</dbReference>
<reference evidence="8 9" key="1">
    <citation type="submission" date="2019-04" db="EMBL/GenBank/DDBJ databases">
        <title>Friends and foes A comparative genomics study of 23 Aspergillus species from section Flavi.</title>
        <authorList>
            <consortium name="DOE Joint Genome Institute"/>
            <person name="Kjaerbolling I."/>
            <person name="Vesth T."/>
            <person name="Frisvad J.C."/>
            <person name="Nybo J.L."/>
            <person name="Theobald S."/>
            <person name="Kildgaard S."/>
            <person name="Isbrandt T."/>
            <person name="Kuo A."/>
            <person name="Sato A."/>
            <person name="Lyhne E.K."/>
            <person name="Kogle M.E."/>
            <person name="Wiebenga A."/>
            <person name="Kun R.S."/>
            <person name="Lubbers R.J."/>
            <person name="Makela M.R."/>
            <person name="Barry K."/>
            <person name="Chovatia M."/>
            <person name="Clum A."/>
            <person name="Daum C."/>
            <person name="Haridas S."/>
            <person name="He G."/>
            <person name="LaButti K."/>
            <person name="Lipzen A."/>
            <person name="Mondo S."/>
            <person name="Riley R."/>
            <person name="Salamov A."/>
            <person name="Simmons B.A."/>
            <person name="Magnuson J.K."/>
            <person name="Henrissat B."/>
            <person name="Mortensen U.H."/>
            <person name="Larsen T.O."/>
            <person name="Devries R.P."/>
            <person name="Grigoriev I.V."/>
            <person name="Machida M."/>
            <person name="Baker S.E."/>
            <person name="Andersen M.R."/>
        </authorList>
    </citation>
    <scope>NUCLEOTIDE SEQUENCE [LARGE SCALE GENOMIC DNA]</scope>
    <source>
        <strain evidence="8 9">CBS 151.66</strain>
    </source>
</reference>
<evidence type="ECO:0000256" key="4">
    <source>
        <dbReference type="ARBA" id="ARBA00022771"/>
    </source>
</evidence>
<evidence type="ECO:0000256" key="3">
    <source>
        <dbReference type="ARBA" id="ARBA00022723"/>
    </source>
</evidence>
<dbReference type="PROSITE" id="PS51981">
    <property type="entry name" value="ZF_RZ"/>
    <property type="match status" value="1"/>
</dbReference>
<keyword evidence="6" id="KW-0391">Immunity</keyword>
<keyword evidence="2" id="KW-0963">Cytoplasm</keyword>
<keyword evidence="9" id="KW-1185">Reference proteome</keyword>
<dbReference type="GO" id="GO:0002376">
    <property type="term" value="P:immune system process"/>
    <property type="evidence" value="ECO:0007669"/>
    <property type="project" value="UniProtKB-KW"/>
</dbReference>
<dbReference type="GO" id="GO:0005737">
    <property type="term" value="C:cytoplasm"/>
    <property type="evidence" value="ECO:0007669"/>
    <property type="project" value="UniProtKB-SubCell"/>
</dbReference>
<name>A0A5N5WX88_9EURO</name>
<keyword evidence="3" id="KW-0479">Metal-binding</keyword>
<evidence type="ECO:0000259" key="7">
    <source>
        <dbReference type="PROSITE" id="PS51981"/>
    </source>
</evidence>
<keyword evidence="4" id="KW-0863">Zinc-finger</keyword>
<dbReference type="GO" id="GO:0008270">
    <property type="term" value="F:zinc ion binding"/>
    <property type="evidence" value="ECO:0007669"/>
    <property type="project" value="UniProtKB-KW"/>
</dbReference>
<keyword evidence="5" id="KW-0862">Zinc</keyword>
<accession>A0A5N5WX88</accession>
<evidence type="ECO:0000256" key="6">
    <source>
        <dbReference type="ARBA" id="ARBA00022859"/>
    </source>
</evidence>
<evidence type="ECO:0000313" key="8">
    <source>
        <dbReference type="EMBL" id="KAB8072357.1"/>
    </source>
</evidence>
<organism evidence="8 9">
    <name type="scientific">Aspergillus leporis</name>
    <dbReference type="NCBI Taxonomy" id="41062"/>
    <lineage>
        <taxon>Eukaryota</taxon>
        <taxon>Fungi</taxon>
        <taxon>Dikarya</taxon>
        <taxon>Ascomycota</taxon>
        <taxon>Pezizomycotina</taxon>
        <taxon>Eurotiomycetes</taxon>
        <taxon>Eurotiomycetidae</taxon>
        <taxon>Eurotiales</taxon>
        <taxon>Aspergillaceae</taxon>
        <taxon>Aspergillus</taxon>
        <taxon>Aspergillus subgen. Circumdati</taxon>
    </lineage>
</organism>
<feature type="domain" description="RZ-type" evidence="7">
    <location>
        <begin position="298"/>
        <end position="374"/>
    </location>
</feature>
<sequence length="376" mass="42031">MDMGRFYELDDAGKPVAIKVASKPFSIEDIKTCAHCRGSLRAIARYGRLVRRALLDESTKKLILALNGDYVLLAQEVPDIIQQLQDTKVDWGLRWPTTITISGAREDQCQTMTKLMKSLIPGRWNAILATRERPFNRVHNMVEYARRCKKTTSKFDFDNSVLQTKGILQGTALSLRLDVALLADFLSLKQRSPGTSQTRVILELDRTVEDCHELIRTTTNGNRLLQQTEGYIFLAQVYALERSQSPPEVAEELSQHCRAALDQAQSLCDARPAQTRGLAEEIDGVKKMLDGATFYTAVTSEERMAVIQAMAREYRGTGHWYHCPNGHPFTIGECGGAMQLATCPECGAPVGGQNHRTVEGVTRATDLERDFAQLRL</sequence>
<dbReference type="EMBL" id="ML732249">
    <property type="protein sequence ID" value="KAB8072357.1"/>
    <property type="molecule type" value="Genomic_DNA"/>
</dbReference>
<dbReference type="Proteomes" id="UP000326565">
    <property type="component" value="Unassembled WGS sequence"/>
</dbReference>